<reference evidence="2" key="2">
    <citation type="submission" date="2019-10" db="EMBL/GenBank/DDBJ databases">
        <title>Conservation and host-specific expression of non-tandemly repeated heterogenous ribosome RNA gene in arbuscular mycorrhizal fungi.</title>
        <authorList>
            <person name="Maeda T."/>
            <person name="Kobayashi Y."/>
            <person name="Nakagawa T."/>
            <person name="Ezawa T."/>
            <person name="Yamaguchi K."/>
            <person name="Bino T."/>
            <person name="Nishimoto Y."/>
            <person name="Shigenobu S."/>
            <person name="Kawaguchi M."/>
        </authorList>
    </citation>
    <scope>NUCLEOTIDE SEQUENCE</scope>
    <source>
        <strain evidence="2">HR1</strain>
    </source>
</reference>
<dbReference type="EMBL" id="BEXD01001046">
    <property type="protein sequence ID" value="GBB91943.1"/>
    <property type="molecule type" value="Genomic_DNA"/>
</dbReference>
<dbReference type="Proteomes" id="UP000615446">
    <property type="component" value="Unassembled WGS sequence"/>
</dbReference>
<dbReference type="Proteomes" id="UP000247702">
    <property type="component" value="Unassembled WGS sequence"/>
</dbReference>
<dbReference type="AlphaFoldDB" id="A0A2Z6QNM2"/>
<sequence length="113" mass="13168">MYKDITKGFTKQESEFNEETLIKLIRIVKRLQRYEITRDKAVSELHVLAVDHSYGERAILKYRKSARTALKSPIGEVELCTTYIDPVHCPLFMDPDRGVVLRWSNKTGRRVLS</sequence>
<keyword evidence="3" id="KW-1185">Reference proteome</keyword>
<accession>A0A2Z6QNM2</accession>
<gene>
    <name evidence="2" type="ORF">RCL2_002042100</name>
    <name evidence="1" type="ORF">RclHR1_01940020</name>
</gene>
<evidence type="ECO:0000313" key="1">
    <source>
        <dbReference type="EMBL" id="GBB91943.1"/>
    </source>
</evidence>
<evidence type="ECO:0000313" key="3">
    <source>
        <dbReference type="Proteomes" id="UP000247702"/>
    </source>
</evidence>
<dbReference type="OrthoDB" id="2225686at2759"/>
<evidence type="ECO:0000313" key="2">
    <source>
        <dbReference type="EMBL" id="GES93676.1"/>
    </source>
</evidence>
<dbReference type="EMBL" id="BLAL01000228">
    <property type="protein sequence ID" value="GES93676.1"/>
    <property type="molecule type" value="Genomic_DNA"/>
</dbReference>
<organism evidence="1 3">
    <name type="scientific">Rhizophagus clarus</name>
    <dbReference type="NCBI Taxonomy" id="94130"/>
    <lineage>
        <taxon>Eukaryota</taxon>
        <taxon>Fungi</taxon>
        <taxon>Fungi incertae sedis</taxon>
        <taxon>Mucoromycota</taxon>
        <taxon>Glomeromycotina</taxon>
        <taxon>Glomeromycetes</taxon>
        <taxon>Glomerales</taxon>
        <taxon>Glomeraceae</taxon>
        <taxon>Rhizophagus</taxon>
    </lineage>
</organism>
<protein>
    <submittedName>
        <fullName evidence="2">C2H2-type zinc finger transcription factor</fullName>
    </submittedName>
</protein>
<reference evidence="1 3" key="1">
    <citation type="submission" date="2017-11" db="EMBL/GenBank/DDBJ databases">
        <title>The genome of Rhizophagus clarus HR1 reveals common genetic basis of auxotrophy among arbuscular mycorrhizal fungi.</title>
        <authorList>
            <person name="Kobayashi Y."/>
        </authorList>
    </citation>
    <scope>NUCLEOTIDE SEQUENCE [LARGE SCALE GENOMIC DNA]</scope>
    <source>
        <strain evidence="1 3">HR1</strain>
    </source>
</reference>
<proteinExistence type="predicted"/>
<comment type="caution">
    <text evidence="1">The sequence shown here is derived from an EMBL/GenBank/DDBJ whole genome shotgun (WGS) entry which is preliminary data.</text>
</comment>
<name>A0A2Z6QNM2_9GLOM</name>